<dbReference type="EMBL" id="DPRK01000137">
    <property type="protein sequence ID" value="HCY81662.1"/>
    <property type="molecule type" value="Genomic_DNA"/>
</dbReference>
<gene>
    <name evidence="2" type="ORF">DHV22_08690</name>
</gene>
<organism evidence="2 3">
    <name type="scientific">Xanthomarina gelatinilytica</name>
    <dbReference type="NCBI Taxonomy" id="1137281"/>
    <lineage>
        <taxon>Bacteria</taxon>
        <taxon>Pseudomonadati</taxon>
        <taxon>Bacteroidota</taxon>
        <taxon>Flavobacteriia</taxon>
        <taxon>Flavobacteriales</taxon>
        <taxon>Flavobacteriaceae</taxon>
        <taxon>Xanthomarina</taxon>
    </lineage>
</organism>
<protein>
    <recommendedName>
        <fullName evidence="1">HNH domain-containing protein</fullName>
    </recommendedName>
</protein>
<evidence type="ECO:0000313" key="2">
    <source>
        <dbReference type="EMBL" id="HCY81662.1"/>
    </source>
</evidence>
<accession>A0A3D6BQY2</accession>
<dbReference type="Proteomes" id="UP000263268">
    <property type="component" value="Unassembled WGS sequence"/>
</dbReference>
<evidence type="ECO:0000259" key="1">
    <source>
        <dbReference type="Pfam" id="PF01844"/>
    </source>
</evidence>
<reference evidence="2 3" key="1">
    <citation type="journal article" date="2018" name="Nat. Biotechnol.">
        <title>A standardized bacterial taxonomy based on genome phylogeny substantially revises the tree of life.</title>
        <authorList>
            <person name="Parks D.H."/>
            <person name="Chuvochina M."/>
            <person name="Waite D.W."/>
            <person name="Rinke C."/>
            <person name="Skarshewski A."/>
            <person name="Chaumeil P.A."/>
            <person name="Hugenholtz P."/>
        </authorList>
    </citation>
    <scope>NUCLEOTIDE SEQUENCE [LARGE SCALE GENOMIC DNA]</scope>
    <source>
        <strain evidence="2">UBA10227</strain>
    </source>
</reference>
<dbReference type="Pfam" id="PF01844">
    <property type="entry name" value="HNH"/>
    <property type="match status" value="1"/>
</dbReference>
<dbReference type="GO" id="GO:0008270">
    <property type="term" value="F:zinc ion binding"/>
    <property type="evidence" value="ECO:0007669"/>
    <property type="project" value="InterPro"/>
</dbReference>
<proteinExistence type="predicted"/>
<comment type="caution">
    <text evidence="2">The sequence shown here is derived from an EMBL/GenBank/DDBJ whole genome shotgun (WGS) entry which is preliminary data.</text>
</comment>
<feature type="domain" description="HNH" evidence="1">
    <location>
        <begin position="13"/>
        <end position="49"/>
    </location>
</feature>
<dbReference type="GO" id="GO:0003676">
    <property type="term" value="F:nucleic acid binding"/>
    <property type="evidence" value="ECO:0007669"/>
    <property type="project" value="InterPro"/>
</dbReference>
<name>A0A3D6BQY2_9FLAO</name>
<dbReference type="AlphaFoldDB" id="A0A3D6BQY2"/>
<dbReference type="GO" id="GO:0004519">
    <property type="term" value="F:endonuclease activity"/>
    <property type="evidence" value="ECO:0007669"/>
    <property type="project" value="InterPro"/>
</dbReference>
<dbReference type="InterPro" id="IPR003615">
    <property type="entry name" value="HNH_nuc"/>
</dbReference>
<dbReference type="InterPro" id="IPR002711">
    <property type="entry name" value="HNH"/>
</dbReference>
<dbReference type="CDD" id="cd00085">
    <property type="entry name" value="HNHc"/>
    <property type="match status" value="1"/>
</dbReference>
<evidence type="ECO:0000313" key="3">
    <source>
        <dbReference type="Proteomes" id="UP000263268"/>
    </source>
</evidence>
<sequence>MFHKTYGDLGKGYIECHHITPLSQILGESITTLHDLALVCSNCHRMIHRDIDTVSVAGLREIVFDDGQ</sequence>